<name>A0A934PB36_9STRE</name>
<evidence type="ECO:0000313" key="3">
    <source>
        <dbReference type="EMBL" id="MBJ8350284.1"/>
    </source>
</evidence>
<evidence type="ECO:0000313" key="4">
    <source>
        <dbReference type="Proteomes" id="UP000644875"/>
    </source>
</evidence>
<dbReference type="AlphaFoldDB" id="A0A934PB36"/>
<dbReference type="InterPro" id="IPR043708">
    <property type="entry name" value="DUF5648"/>
</dbReference>
<dbReference type="Pfam" id="PF18885">
    <property type="entry name" value="DUF5648"/>
    <property type="match status" value="1"/>
</dbReference>
<keyword evidence="4" id="KW-1185">Reference proteome</keyword>
<feature type="chain" id="PRO_5036820058" description="DUF5648 domain-containing protein" evidence="1">
    <location>
        <begin position="24"/>
        <end position="287"/>
    </location>
</feature>
<evidence type="ECO:0000256" key="1">
    <source>
        <dbReference type="SAM" id="SignalP"/>
    </source>
</evidence>
<proteinExistence type="predicted"/>
<feature type="signal peptide" evidence="1">
    <location>
        <begin position="1"/>
        <end position="23"/>
    </location>
</feature>
<gene>
    <name evidence="3" type="ORF">JHK64_06555</name>
</gene>
<evidence type="ECO:0000259" key="2">
    <source>
        <dbReference type="Pfam" id="PF18885"/>
    </source>
</evidence>
<protein>
    <recommendedName>
        <fullName evidence="2">DUF5648 domain-containing protein</fullName>
    </recommendedName>
</protein>
<sequence length="287" mass="32126">MKKSLLILTISAFSLMLSSPILADESTNNQPETSTEKIIDNSNAVTTFTGFEYEGLPNELIVGQTGQMKRPSNHYLANTNYSFTIESSDTSVLNFSDKGEWQALKPGTVTVKFHLTDPQTNPKFKEELEVLSLSTNWLINEIAMEPLTITVHANTNAMNRLYNPNSGEHFYTASTGEKNYLVTLGWRFEGIGWSAPISGNPVYRLYNPNNGDHHYTTSKGENDYLVKVGWRSENIGWQSGGDIPVYRLYNPNAKGAGSHHYTTSKGEANFLERIGWNYEGIGWYAES</sequence>
<reference evidence="3 4" key="1">
    <citation type="journal article" date="2021" name="Int. J. Syst. Evol. Microbiol.">
        <title>Streptococcus vicugnae sp. nov., isolated from faeces of alpacas (Vicugna pacos) and cattle (Bos taurus), Streptococcus zalophi sp. nov., and Streptococcus pacificus sp. nov., isolated from respiratory tract of California sea lions (Zalophus californianus).</title>
        <authorList>
            <person name="Volokhov D.V."/>
            <person name="Zagorodnyaya T.A."/>
            <person name="Shen Z."/>
            <person name="Blom J."/>
            <person name="Furtak V.A."/>
            <person name="Eisenberg T."/>
            <person name="Fan P."/>
            <person name="Jeong K.C."/>
            <person name="Gao Y."/>
            <person name="Zhang S."/>
            <person name="Amselle M."/>
        </authorList>
    </citation>
    <scope>NUCLEOTIDE SEQUENCE [LARGE SCALE GENOMIC DNA]</scope>
    <source>
        <strain evidence="4">CSL7508-lung</strain>
    </source>
</reference>
<feature type="domain" description="DUF5648" evidence="2">
    <location>
        <begin position="158"/>
        <end position="285"/>
    </location>
</feature>
<dbReference type="EMBL" id="JAENBP010000009">
    <property type="protein sequence ID" value="MBJ8350284.1"/>
    <property type="molecule type" value="Genomic_DNA"/>
</dbReference>
<accession>A0A934PB36</accession>
<organism evidence="3 4">
    <name type="scientific">Streptococcus zalophi</name>
    <dbReference type="NCBI Taxonomy" id="640031"/>
    <lineage>
        <taxon>Bacteria</taxon>
        <taxon>Bacillati</taxon>
        <taxon>Bacillota</taxon>
        <taxon>Bacilli</taxon>
        <taxon>Lactobacillales</taxon>
        <taxon>Streptococcaceae</taxon>
        <taxon>Streptococcus</taxon>
    </lineage>
</organism>
<dbReference type="RefSeq" id="WP_199568198.1">
    <property type="nucleotide sequence ID" value="NZ_JAENBP010000009.1"/>
</dbReference>
<keyword evidence="1" id="KW-0732">Signal</keyword>
<dbReference type="Proteomes" id="UP000644875">
    <property type="component" value="Unassembled WGS sequence"/>
</dbReference>
<dbReference type="Gene3D" id="2.60.40.1080">
    <property type="match status" value="1"/>
</dbReference>
<comment type="caution">
    <text evidence="3">The sequence shown here is derived from an EMBL/GenBank/DDBJ whole genome shotgun (WGS) entry which is preliminary data.</text>
</comment>